<dbReference type="SUPFAM" id="SSF103473">
    <property type="entry name" value="MFS general substrate transporter"/>
    <property type="match status" value="1"/>
</dbReference>
<dbReference type="PROSITE" id="PS00217">
    <property type="entry name" value="SUGAR_TRANSPORT_2"/>
    <property type="match status" value="1"/>
</dbReference>
<feature type="transmembrane region" description="Helical" evidence="8">
    <location>
        <begin position="410"/>
        <end position="434"/>
    </location>
</feature>
<dbReference type="OrthoDB" id="6612291at2759"/>
<evidence type="ECO:0000256" key="7">
    <source>
        <dbReference type="RuleBase" id="RU003346"/>
    </source>
</evidence>
<feature type="domain" description="Major facilitator superfamily (MFS) profile" evidence="9">
    <location>
        <begin position="55"/>
        <end position="506"/>
    </location>
</feature>
<evidence type="ECO:0000256" key="5">
    <source>
        <dbReference type="ARBA" id="ARBA00022989"/>
    </source>
</evidence>
<feature type="transmembrane region" description="Helical" evidence="8">
    <location>
        <begin position="318"/>
        <end position="342"/>
    </location>
</feature>
<dbReference type="EMBL" id="KV878132">
    <property type="protein sequence ID" value="OJJ05268.1"/>
    <property type="molecule type" value="Genomic_DNA"/>
</dbReference>
<gene>
    <name evidence="10" type="ORF">ASPVEDRAFT_198273</name>
</gene>
<dbReference type="InterPro" id="IPR020846">
    <property type="entry name" value="MFS_dom"/>
</dbReference>
<dbReference type="RefSeq" id="XP_040671030.1">
    <property type="nucleotide sequence ID" value="XM_040809252.1"/>
</dbReference>
<comment type="similarity">
    <text evidence="2 7">Belongs to the major facilitator superfamily. Sugar transporter (TC 2.A.1.1) family.</text>
</comment>
<dbReference type="Pfam" id="PF00083">
    <property type="entry name" value="Sugar_tr"/>
    <property type="match status" value="1"/>
</dbReference>
<evidence type="ECO:0000256" key="8">
    <source>
        <dbReference type="SAM" id="Phobius"/>
    </source>
</evidence>
<feature type="transmembrane region" description="Helical" evidence="8">
    <location>
        <begin position="191"/>
        <end position="214"/>
    </location>
</feature>
<dbReference type="GeneID" id="63724763"/>
<dbReference type="InterPro" id="IPR050360">
    <property type="entry name" value="MFS_Sugar_Transporters"/>
</dbReference>
<feature type="transmembrane region" description="Helical" evidence="8">
    <location>
        <begin position="383"/>
        <end position="404"/>
    </location>
</feature>
<dbReference type="Proteomes" id="UP000184073">
    <property type="component" value="Unassembled WGS sequence"/>
</dbReference>
<dbReference type="GO" id="GO:0005351">
    <property type="term" value="F:carbohydrate:proton symporter activity"/>
    <property type="evidence" value="ECO:0007669"/>
    <property type="project" value="TreeGrafter"/>
</dbReference>
<keyword evidence="4 8" id="KW-0812">Transmembrane</keyword>
<protein>
    <recommendedName>
        <fullName evidence="9">Major facilitator superfamily (MFS) profile domain-containing protein</fullName>
    </recommendedName>
</protein>
<reference evidence="11" key="1">
    <citation type="journal article" date="2017" name="Genome Biol.">
        <title>Comparative genomics reveals high biological diversity and specific adaptations in the industrially and medically important fungal genus Aspergillus.</title>
        <authorList>
            <person name="de Vries R.P."/>
            <person name="Riley R."/>
            <person name="Wiebenga A."/>
            <person name="Aguilar-Osorio G."/>
            <person name="Amillis S."/>
            <person name="Uchima C.A."/>
            <person name="Anderluh G."/>
            <person name="Asadollahi M."/>
            <person name="Askin M."/>
            <person name="Barry K."/>
            <person name="Battaglia E."/>
            <person name="Bayram O."/>
            <person name="Benocci T."/>
            <person name="Braus-Stromeyer S.A."/>
            <person name="Caldana C."/>
            <person name="Canovas D."/>
            <person name="Cerqueira G.C."/>
            <person name="Chen F."/>
            <person name="Chen W."/>
            <person name="Choi C."/>
            <person name="Clum A."/>
            <person name="Dos Santos R.A."/>
            <person name="Damasio A.R."/>
            <person name="Diallinas G."/>
            <person name="Emri T."/>
            <person name="Fekete E."/>
            <person name="Flipphi M."/>
            <person name="Freyberg S."/>
            <person name="Gallo A."/>
            <person name="Gournas C."/>
            <person name="Habgood R."/>
            <person name="Hainaut M."/>
            <person name="Harispe M.L."/>
            <person name="Henrissat B."/>
            <person name="Hilden K.S."/>
            <person name="Hope R."/>
            <person name="Hossain A."/>
            <person name="Karabika E."/>
            <person name="Karaffa L."/>
            <person name="Karanyi Z."/>
            <person name="Krasevec N."/>
            <person name="Kuo A."/>
            <person name="Kusch H."/>
            <person name="LaButti K."/>
            <person name="Lagendijk E.L."/>
            <person name="Lapidus A."/>
            <person name="Levasseur A."/>
            <person name="Lindquist E."/>
            <person name="Lipzen A."/>
            <person name="Logrieco A.F."/>
            <person name="MacCabe A."/>
            <person name="Maekelae M.R."/>
            <person name="Malavazi I."/>
            <person name="Melin P."/>
            <person name="Meyer V."/>
            <person name="Mielnichuk N."/>
            <person name="Miskei M."/>
            <person name="Molnar A.P."/>
            <person name="Mule G."/>
            <person name="Ngan C.Y."/>
            <person name="Orejas M."/>
            <person name="Orosz E."/>
            <person name="Ouedraogo J.P."/>
            <person name="Overkamp K.M."/>
            <person name="Park H.-S."/>
            <person name="Perrone G."/>
            <person name="Piumi F."/>
            <person name="Punt P.J."/>
            <person name="Ram A.F."/>
            <person name="Ramon A."/>
            <person name="Rauscher S."/>
            <person name="Record E."/>
            <person name="Riano-Pachon D.M."/>
            <person name="Robert V."/>
            <person name="Roehrig J."/>
            <person name="Ruller R."/>
            <person name="Salamov A."/>
            <person name="Salih N.S."/>
            <person name="Samson R.A."/>
            <person name="Sandor E."/>
            <person name="Sanguinetti M."/>
            <person name="Schuetze T."/>
            <person name="Sepcic K."/>
            <person name="Shelest E."/>
            <person name="Sherlock G."/>
            <person name="Sophianopoulou V."/>
            <person name="Squina F.M."/>
            <person name="Sun H."/>
            <person name="Susca A."/>
            <person name="Todd R.B."/>
            <person name="Tsang A."/>
            <person name="Unkles S.E."/>
            <person name="van de Wiele N."/>
            <person name="van Rossen-Uffink D."/>
            <person name="Oliveira J.V."/>
            <person name="Vesth T.C."/>
            <person name="Visser J."/>
            <person name="Yu J.-H."/>
            <person name="Zhou M."/>
            <person name="Andersen M.R."/>
            <person name="Archer D.B."/>
            <person name="Baker S.E."/>
            <person name="Benoit I."/>
            <person name="Brakhage A.A."/>
            <person name="Braus G.H."/>
            <person name="Fischer R."/>
            <person name="Frisvad J.C."/>
            <person name="Goldman G.H."/>
            <person name="Houbraken J."/>
            <person name="Oakley B."/>
            <person name="Pocsi I."/>
            <person name="Scazzocchio C."/>
            <person name="Seiboth B."/>
            <person name="vanKuyk P.A."/>
            <person name="Wortman J."/>
            <person name="Dyer P.S."/>
            <person name="Grigoriev I.V."/>
        </authorList>
    </citation>
    <scope>NUCLEOTIDE SEQUENCE [LARGE SCALE GENOMIC DNA]</scope>
    <source>
        <strain evidence="11">CBS 583.65</strain>
    </source>
</reference>
<feature type="transmembrane region" description="Helical" evidence="8">
    <location>
        <begin position="157"/>
        <end position="179"/>
    </location>
</feature>
<feature type="transmembrane region" description="Helical" evidence="8">
    <location>
        <begin position="484"/>
        <end position="502"/>
    </location>
</feature>
<keyword evidence="3 7" id="KW-0813">Transport</keyword>
<accession>A0A1L9PUS5</accession>
<organism evidence="10 11">
    <name type="scientific">Aspergillus versicolor CBS 583.65</name>
    <dbReference type="NCBI Taxonomy" id="1036611"/>
    <lineage>
        <taxon>Eukaryota</taxon>
        <taxon>Fungi</taxon>
        <taxon>Dikarya</taxon>
        <taxon>Ascomycota</taxon>
        <taxon>Pezizomycotina</taxon>
        <taxon>Eurotiomycetes</taxon>
        <taxon>Eurotiomycetidae</taxon>
        <taxon>Eurotiales</taxon>
        <taxon>Aspergillaceae</taxon>
        <taxon>Aspergillus</taxon>
        <taxon>Aspergillus subgen. Nidulantes</taxon>
    </lineage>
</organism>
<proteinExistence type="inferred from homology"/>
<dbReference type="FunFam" id="1.20.1250.20:FF:000078">
    <property type="entry name" value="MFS maltose transporter, putative"/>
    <property type="match status" value="1"/>
</dbReference>
<feature type="transmembrane region" description="Helical" evidence="8">
    <location>
        <begin position="455"/>
        <end position="472"/>
    </location>
</feature>
<dbReference type="Gene3D" id="1.20.1250.20">
    <property type="entry name" value="MFS general substrate transporter like domains"/>
    <property type="match status" value="1"/>
</dbReference>
<dbReference type="AlphaFoldDB" id="A0A1L9PUS5"/>
<evidence type="ECO:0000256" key="3">
    <source>
        <dbReference type="ARBA" id="ARBA00022448"/>
    </source>
</evidence>
<dbReference type="VEuPathDB" id="FungiDB:ASPVEDRAFT_198273"/>
<dbReference type="PANTHER" id="PTHR48022:SF53">
    <property type="entry name" value="ALPHA-GLUCOSIDE TRANSPORTER, PUTATIVE (AFU_ORTHOLOGUE AFUA_3G01700)-RELATED"/>
    <property type="match status" value="1"/>
</dbReference>
<name>A0A1L9PUS5_ASPVE</name>
<evidence type="ECO:0000256" key="4">
    <source>
        <dbReference type="ARBA" id="ARBA00022692"/>
    </source>
</evidence>
<evidence type="ECO:0000313" key="11">
    <source>
        <dbReference type="Proteomes" id="UP000184073"/>
    </source>
</evidence>
<keyword evidence="6 8" id="KW-0472">Membrane</keyword>
<evidence type="ECO:0000256" key="2">
    <source>
        <dbReference type="ARBA" id="ARBA00010992"/>
    </source>
</evidence>
<keyword evidence="5 8" id="KW-1133">Transmembrane helix</keyword>
<feature type="transmembrane region" description="Helical" evidence="8">
    <location>
        <begin position="52"/>
        <end position="77"/>
    </location>
</feature>
<dbReference type="InterPro" id="IPR005829">
    <property type="entry name" value="Sugar_transporter_CS"/>
</dbReference>
<feature type="transmembrane region" description="Helical" evidence="8">
    <location>
        <begin position="354"/>
        <end position="376"/>
    </location>
</feature>
<sequence length="553" mass="62044">MTTQRVVPSDREVAELQRAEGQTTDLIRQAQESDETDRKLTIRQAVSKYKKAVFWAMFLSTSLVMEGYDLVIITSFYGQSQFQERFGVYDPASDKKLIPAAWQSGLSNSALVGQLAGLIVNATCQDRFGCRPTMMFFMGWMAVAIFIPVFAPSLQVLAFGEAFCGISWGVFQTLSTTYASEVVPTILRPYVTAYVCMCWGGGILLSSGVVRAVAGLEGDMGWRLPFILQWVWPIPLFIGAYFAPESPWNSVRRDKPHEARRSLMRLYQNMPDSEERAEQTLAYIKYTTEMERSETANASFLECFKGTNLRRTEIKSNLIFQNCVVWAAQILCGNAILGYSVVFLQAAGFSELQAFNINISLSACYIVGGIICWFLFPHVGRATIYISGLTFMFFCLVTIGGLSWGPGKDAQLAIGIILVISTLCNMIAIGPTCYPIVAETPSGRLRYKTITIGRFVYNLTSIFSNSVTPRMLSPTSWNWGAKAAFFYAGTNLLCNIWCWFRLPETKDRTFGEIDLLFTHRVPARKFKSTHVDQFAHGGDYLSKEELEHRENVE</sequence>
<evidence type="ECO:0000259" key="9">
    <source>
        <dbReference type="PROSITE" id="PS50850"/>
    </source>
</evidence>
<comment type="subcellular location">
    <subcellularLocation>
        <location evidence="1">Membrane</location>
        <topology evidence="1">Multi-pass membrane protein</topology>
    </subcellularLocation>
</comment>
<dbReference type="InterPro" id="IPR003663">
    <property type="entry name" value="Sugar/inositol_transpt"/>
</dbReference>
<evidence type="ECO:0000256" key="6">
    <source>
        <dbReference type="ARBA" id="ARBA00023136"/>
    </source>
</evidence>
<feature type="transmembrane region" description="Helical" evidence="8">
    <location>
        <begin position="97"/>
        <end position="120"/>
    </location>
</feature>
<dbReference type="GO" id="GO:0016020">
    <property type="term" value="C:membrane"/>
    <property type="evidence" value="ECO:0007669"/>
    <property type="project" value="UniProtKB-SubCell"/>
</dbReference>
<dbReference type="InterPro" id="IPR005828">
    <property type="entry name" value="MFS_sugar_transport-like"/>
</dbReference>
<feature type="transmembrane region" description="Helical" evidence="8">
    <location>
        <begin position="132"/>
        <end position="151"/>
    </location>
</feature>
<dbReference type="InterPro" id="IPR036259">
    <property type="entry name" value="MFS_trans_sf"/>
</dbReference>
<dbReference type="PANTHER" id="PTHR48022">
    <property type="entry name" value="PLASTIDIC GLUCOSE TRANSPORTER 4"/>
    <property type="match status" value="1"/>
</dbReference>
<dbReference type="NCBIfam" id="TIGR00879">
    <property type="entry name" value="SP"/>
    <property type="match status" value="1"/>
</dbReference>
<evidence type="ECO:0000313" key="10">
    <source>
        <dbReference type="EMBL" id="OJJ05268.1"/>
    </source>
</evidence>
<feature type="transmembrane region" description="Helical" evidence="8">
    <location>
        <begin position="226"/>
        <end position="243"/>
    </location>
</feature>
<evidence type="ECO:0000256" key="1">
    <source>
        <dbReference type="ARBA" id="ARBA00004141"/>
    </source>
</evidence>
<dbReference type="PROSITE" id="PS50850">
    <property type="entry name" value="MFS"/>
    <property type="match status" value="1"/>
</dbReference>
<keyword evidence="11" id="KW-1185">Reference proteome</keyword>